<accession>A0A1G9BWM6</accession>
<name>A0A1G9BWM6_9STAP</name>
<sequence length="107" mass="12159">MVNIYDSLRNENGDMVTGRTKLFILSTEEDGTIRDFLSGYAIVPETQGYMFITDEYVVEQIDKLQFKDGVLSVKDGEELIPPVKTEKELQREALLKQLAELDSQPAE</sequence>
<organism evidence="1 2">
    <name type="scientific">Jeotgalicoccus aerolatus</name>
    <dbReference type="NCBI Taxonomy" id="709510"/>
    <lineage>
        <taxon>Bacteria</taxon>
        <taxon>Bacillati</taxon>
        <taxon>Bacillota</taxon>
        <taxon>Bacilli</taxon>
        <taxon>Bacillales</taxon>
        <taxon>Staphylococcaceae</taxon>
        <taxon>Jeotgalicoccus</taxon>
    </lineage>
</organism>
<proteinExistence type="predicted"/>
<protein>
    <submittedName>
        <fullName evidence="1">Uncharacterized protein</fullName>
    </submittedName>
</protein>
<dbReference type="RefSeq" id="WP_092598543.1">
    <property type="nucleotide sequence ID" value="NZ_FNFI01000008.1"/>
</dbReference>
<evidence type="ECO:0000313" key="2">
    <source>
        <dbReference type="Proteomes" id="UP000242700"/>
    </source>
</evidence>
<dbReference type="STRING" id="586411.SAMN05216187_108133"/>
<dbReference type="OrthoDB" id="2418226at2"/>
<dbReference type="Proteomes" id="UP000242700">
    <property type="component" value="Unassembled WGS sequence"/>
</dbReference>
<evidence type="ECO:0000313" key="1">
    <source>
        <dbReference type="EMBL" id="SDK43846.1"/>
    </source>
</evidence>
<gene>
    <name evidence="1" type="ORF">SAMN05216187_108133</name>
</gene>
<reference evidence="2" key="1">
    <citation type="submission" date="2016-10" db="EMBL/GenBank/DDBJ databases">
        <authorList>
            <person name="Varghese N."/>
            <person name="Submissions S."/>
        </authorList>
    </citation>
    <scope>NUCLEOTIDE SEQUENCE [LARGE SCALE GENOMIC DNA]</scope>
    <source>
        <strain evidence="2">CGMCC 1.8911</strain>
    </source>
</reference>
<dbReference type="EMBL" id="FNFI01000008">
    <property type="protein sequence ID" value="SDK43846.1"/>
    <property type="molecule type" value="Genomic_DNA"/>
</dbReference>
<dbReference type="AlphaFoldDB" id="A0A1G9BWM6"/>